<sequence length="51" mass="6127">MFVIIFNFNYENWSENQEMTQIDQLDFLTELISQWKKNIKSAKNSTKVLTP</sequence>
<dbReference type="Proteomes" id="UP000003172">
    <property type="component" value="Unassembled WGS sequence"/>
</dbReference>
<comment type="caution">
    <text evidence="1">The sequence shown here is derived from an EMBL/GenBank/DDBJ whole genome shotgun (WGS) entry which is preliminary data.</text>
</comment>
<proteinExistence type="predicted"/>
<dbReference type="HOGENOM" id="CLU_3100819_0_0_3"/>
<reference evidence="1 2" key="1">
    <citation type="submission" date="2012-04" db="EMBL/GenBank/DDBJ databases">
        <authorList>
            <person name="Genoscope - CEA"/>
        </authorList>
    </citation>
    <scope>NUCLEOTIDE SEQUENCE [LARGE SCALE GENOMIC DNA]</scope>
    <source>
        <strain evidence="1 2">9717</strain>
    </source>
</reference>
<dbReference type="AlphaFoldDB" id="I4FY08"/>
<organism evidence="1 2">
    <name type="scientific">Microcystis aeruginosa PCC 9717</name>
    <dbReference type="NCBI Taxonomy" id="1160286"/>
    <lineage>
        <taxon>Bacteria</taxon>
        <taxon>Bacillati</taxon>
        <taxon>Cyanobacteriota</taxon>
        <taxon>Cyanophyceae</taxon>
        <taxon>Oscillatoriophycideae</taxon>
        <taxon>Chroococcales</taxon>
        <taxon>Microcystaceae</taxon>
        <taxon>Microcystis</taxon>
    </lineage>
</organism>
<gene>
    <name evidence="1" type="ORF">MICAB_980006</name>
</gene>
<evidence type="ECO:0000313" key="2">
    <source>
        <dbReference type="Proteomes" id="UP000003172"/>
    </source>
</evidence>
<name>I4FY08_MICAE</name>
<dbReference type="EMBL" id="CAII01000891">
    <property type="protein sequence ID" value="CCI00569.1"/>
    <property type="molecule type" value="Genomic_DNA"/>
</dbReference>
<accession>I4FY08</accession>
<protein>
    <submittedName>
        <fullName evidence="1">Uncharacterized protein</fullName>
    </submittedName>
</protein>
<evidence type="ECO:0000313" key="1">
    <source>
        <dbReference type="EMBL" id="CCI00569.1"/>
    </source>
</evidence>